<keyword evidence="2" id="KW-1185">Reference proteome</keyword>
<dbReference type="AlphaFoldDB" id="A0A1B7N3E6"/>
<proteinExistence type="predicted"/>
<sequence>MSSDFDSDFDVVVVEDKGRDNCAKWPQRKTWRYATTLYLAFITTYYIGVSAVTSAESGTEFEGKYINPDSAPTSEISKDLDTNKGSRAAVADAQIDVVQVESESGILSLQQHFHSSFSYHSFLPSLGHC</sequence>
<organism evidence="1 2">
    <name type="scientific">Rhizopogon vinicolor AM-OR11-026</name>
    <dbReference type="NCBI Taxonomy" id="1314800"/>
    <lineage>
        <taxon>Eukaryota</taxon>
        <taxon>Fungi</taxon>
        <taxon>Dikarya</taxon>
        <taxon>Basidiomycota</taxon>
        <taxon>Agaricomycotina</taxon>
        <taxon>Agaricomycetes</taxon>
        <taxon>Agaricomycetidae</taxon>
        <taxon>Boletales</taxon>
        <taxon>Suillineae</taxon>
        <taxon>Rhizopogonaceae</taxon>
        <taxon>Rhizopogon</taxon>
    </lineage>
</organism>
<evidence type="ECO:0000313" key="1">
    <source>
        <dbReference type="EMBL" id="OAX39365.1"/>
    </source>
</evidence>
<dbReference type="InParanoid" id="A0A1B7N3E6"/>
<evidence type="ECO:0000313" key="2">
    <source>
        <dbReference type="Proteomes" id="UP000092154"/>
    </source>
</evidence>
<gene>
    <name evidence="1" type="ORF">K503DRAFT_92361</name>
</gene>
<name>A0A1B7N3E6_9AGAM</name>
<dbReference type="Proteomes" id="UP000092154">
    <property type="component" value="Unassembled WGS sequence"/>
</dbReference>
<accession>A0A1B7N3E6</accession>
<reference evidence="1 2" key="1">
    <citation type="submission" date="2016-06" db="EMBL/GenBank/DDBJ databases">
        <title>Comparative genomics of the ectomycorrhizal sister species Rhizopogon vinicolor and Rhizopogon vesiculosus (Basidiomycota: Boletales) reveals a divergence of the mating type B locus.</title>
        <authorList>
            <consortium name="DOE Joint Genome Institute"/>
            <person name="Mujic A.B."/>
            <person name="Kuo A."/>
            <person name="Tritt A."/>
            <person name="Lipzen A."/>
            <person name="Chen C."/>
            <person name="Johnson J."/>
            <person name="Sharma A."/>
            <person name="Barry K."/>
            <person name="Grigoriev I.V."/>
            <person name="Spatafora J.W."/>
        </authorList>
    </citation>
    <scope>NUCLEOTIDE SEQUENCE [LARGE SCALE GENOMIC DNA]</scope>
    <source>
        <strain evidence="1 2">AM-OR11-026</strain>
    </source>
</reference>
<dbReference type="EMBL" id="KV448252">
    <property type="protein sequence ID" value="OAX39365.1"/>
    <property type="molecule type" value="Genomic_DNA"/>
</dbReference>
<protein>
    <submittedName>
        <fullName evidence="1">Uncharacterized protein</fullName>
    </submittedName>
</protein>